<evidence type="ECO:0000256" key="22">
    <source>
        <dbReference type="ARBA" id="ARBA00032743"/>
    </source>
</evidence>
<feature type="transmembrane region" description="Helical" evidence="24">
    <location>
        <begin position="136"/>
        <end position="159"/>
    </location>
</feature>
<dbReference type="GO" id="GO:0004605">
    <property type="term" value="F:phosphatidate cytidylyltransferase activity"/>
    <property type="evidence" value="ECO:0007669"/>
    <property type="project" value="UniProtKB-EC"/>
</dbReference>
<keyword evidence="8" id="KW-1003">Cell membrane</keyword>
<comment type="subcellular location">
    <subcellularLocation>
        <location evidence="2">Cell membrane</location>
        <topology evidence="2">Multi-pass membrane protein</topology>
    </subcellularLocation>
</comment>
<sequence length="265" mass="29162">MNQEKNFPRIITGGLLLLLLFTMLILSGVYIFLLTLLFTLLAMWEFYAMFWHGDEGIGGRLISLLMGGIILTTGWLSQEALLPIIGISFIFITVYTLITSSHSTALYFKQVGILLFGIFYIPILLVPILWCTPLEQFFLICIVAISDSAAYFVGLTYGNHKIWPKISPRKSIEGSAAGLIACIIISSILGVITGKANILSFIILTSILGIVAQLGDFFESALKRATHLKDSGTILPGHGGILDRSDSLLFVIPTYALLKSFIVYF</sequence>
<protein>
    <recommendedName>
        <fullName evidence="7">Phosphatidate cytidylyltransferase</fullName>
        <ecNumber evidence="6">2.7.7.41</ecNumber>
    </recommendedName>
    <alternativeName>
        <fullName evidence="20">CDP-DAG synthase</fullName>
    </alternativeName>
    <alternativeName>
        <fullName evidence="22">CDP-DG synthase</fullName>
    </alternativeName>
    <alternativeName>
        <fullName evidence="18">CDP-diacylglycerol synthase</fullName>
    </alternativeName>
    <alternativeName>
        <fullName evidence="21">CDP-diglyceride pyrophosphorylase</fullName>
    </alternativeName>
    <alternativeName>
        <fullName evidence="23">CDP-diglyceride synthase</fullName>
    </alternativeName>
    <alternativeName>
        <fullName evidence="19">CTP:phosphatidate cytidylyltransferase</fullName>
    </alternativeName>
</protein>
<dbReference type="GO" id="GO:0016024">
    <property type="term" value="P:CDP-diacylglycerol biosynthetic process"/>
    <property type="evidence" value="ECO:0007669"/>
    <property type="project" value="TreeGrafter"/>
</dbReference>
<feature type="transmembrane region" description="Helical" evidence="24">
    <location>
        <begin position="81"/>
        <end position="99"/>
    </location>
</feature>
<evidence type="ECO:0000256" key="19">
    <source>
        <dbReference type="ARBA" id="ARBA00031825"/>
    </source>
</evidence>
<evidence type="ECO:0000256" key="23">
    <source>
        <dbReference type="ARBA" id="ARBA00033406"/>
    </source>
</evidence>
<dbReference type="EC" id="2.7.7.41" evidence="6"/>
<dbReference type="KEGG" id="lip:LI0385"/>
<keyword evidence="14" id="KW-0443">Lipid metabolism</keyword>
<keyword evidence="15 24" id="KW-0472">Membrane</keyword>
<keyword evidence="16" id="KW-0594">Phospholipid biosynthesis</keyword>
<keyword evidence="10" id="KW-0808">Transferase</keyword>
<keyword evidence="11 24" id="KW-0812">Transmembrane</keyword>
<evidence type="ECO:0000256" key="2">
    <source>
        <dbReference type="ARBA" id="ARBA00004651"/>
    </source>
</evidence>
<keyword evidence="13 24" id="KW-1133">Transmembrane helix</keyword>
<dbReference type="eggNOG" id="COG4589">
    <property type="taxonomic scope" value="Bacteria"/>
</dbReference>
<evidence type="ECO:0000256" key="24">
    <source>
        <dbReference type="SAM" id="Phobius"/>
    </source>
</evidence>
<evidence type="ECO:0000256" key="9">
    <source>
        <dbReference type="ARBA" id="ARBA00022516"/>
    </source>
</evidence>
<evidence type="ECO:0000256" key="17">
    <source>
        <dbReference type="ARBA" id="ARBA00023264"/>
    </source>
</evidence>
<feature type="transmembrane region" description="Helical" evidence="24">
    <location>
        <begin position="7"/>
        <end position="25"/>
    </location>
</feature>
<feature type="transmembrane region" description="Helical" evidence="24">
    <location>
        <begin position="111"/>
        <end position="130"/>
    </location>
</feature>
<organism evidence="25 26">
    <name type="scientific">Lawsonia intracellularis (strain PHE/MN1-00)</name>
    <dbReference type="NCBI Taxonomy" id="363253"/>
    <lineage>
        <taxon>Bacteria</taxon>
        <taxon>Pseudomonadati</taxon>
        <taxon>Thermodesulfobacteriota</taxon>
        <taxon>Desulfovibrionia</taxon>
        <taxon>Desulfovibrionales</taxon>
        <taxon>Desulfovibrionaceae</taxon>
        <taxon>Lawsonia</taxon>
    </lineage>
</organism>
<evidence type="ECO:0000256" key="3">
    <source>
        <dbReference type="ARBA" id="ARBA00005119"/>
    </source>
</evidence>
<comment type="pathway">
    <text evidence="4">Lipid metabolism.</text>
</comment>
<feature type="transmembrane region" description="Helical" evidence="24">
    <location>
        <begin position="171"/>
        <end position="192"/>
    </location>
</feature>
<reference evidence="25 26" key="1">
    <citation type="submission" date="2005-11" db="EMBL/GenBank/DDBJ databases">
        <title>The complete genome sequence of Lawsonia intracellularis: the causative agent of proliferative enteropathy.</title>
        <authorList>
            <person name="Kaur K."/>
            <person name="Zhang Q."/>
            <person name="Beckler D."/>
            <person name="Munir S."/>
            <person name="Li L."/>
            <person name="Kinsley K."/>
            <person name="Herron L."/>
            <person name="Peterson A."/>
            <person name="May B."/>
            <person name="Singh S."/>
            <person name="Gebhart C."/>
            <person name="Kapur V."/>
        </authorList>
    </citation>
    <scope>NUCLEOTIDE SEQUENCE [LARGE SCALE GENOMIC DNA]</scope>
    <source>
        <strain evidence="25 26">PHE/MN1-00</strain>
    </source>
</reference>
<evidence type="ECO:0000256" key="6">
    <source>
        <dbReference type="ARBA" id="ARBA00012487"/>
    </source>
</evidence>
<evidence type="ECO:0000256" key="8">
    <source>
        <dbReference type="ARBA" id="ARBA00022475"/>
    </source>
</evidence>
<dbReference type="EMBL" id="AM180252">
    <property type="protein sequence ID" value="CAJ54441.1"/>
    <property type="molecule type" value="Genomic_DNA"/>
</dbReference>
<dbReference type="PANTHER" id="PTHR46382:SF1">
    <property type="entry name" value="PHOSPHATIDATE CYTIDYLYLTRANSFERASE"/>
    <property type="match status" value="1"/>
</dbReference>
<dbReference type="OrthoDB" id="9799199at2"/>
<evidence type="ECO:0000256" key="5">
    <source>
        <dbReference type="ARBA" id="ARBA00010185"/>
    </source>
</evidence>
<dbReference type="STRING" id="363253.LI0385"/>
<dbReference type="PANTHER" id="PTHR46382">
    <property type="entry name" value="PHOSPHATIDATE CYTIDYLYLTRANSFERASE"/>
    <property type="match status" value="1"/>
</dbReference>
<evidence type="ECO:0000256" key="15">
    <source>
        <dbReference type="ARBA" id="ARBA00023136"/>
    </source>
</evidence>
<name>Q1MRD5_LAWIP</name>
<evidence type="ECO:0000256" key="1">
    <source>
        <dbReference type="ARBA" id="ARBA00001698"/>
    </source>
</evidence>
<evidence type="ECO:0000256" key="7">
    <source>
        <dbReference type="ARBA" id="ARBA00019373"/>
    </source>
</evidence>
<comment type="similarity">
    <text evidence="5">Belongs to the CDS family.</text>
</comment>
<accession>Q1MRD5</accession>
<dbReference type="Proteomes" id="UP000002430">
    <property type="component" value="Chromosome"/>
</dbReference>
<evidence type="ECO:0000256" key="21">
    <source>
        <dbReference type="ARBA" id="ARBA00032396"/>
    </source>
</evidence>
<keyword evidence="17" id="KW-1208">Phospholipid metabolism</keyword>
<evidence type="ECO:0000256" key="18">
    <source>
        <dbReference type="ARBA" id="ARBA00029893"/>
    </source>
</evidence>
<comment type="catalytic activity">
    <reaction evidence="1">
        <text>a 1,2-diacyl-sn-glycero-3-phosphate + CTP + H(+) = a CDP-1,2-diacyl-sn-glycerol + diphosphate</text>
        <dbReference type="Rhea" id="RHEA:16229"/>
        <dbReference type="ChEBI" id="CHEBI:15378"/>
        <dbReference type="ChEBI" id="CHEBI:33019"/>
        <dbReference type="ChEBI" id="CHEBI:37563"/>
        <dbReference type="ChEBI" id="CHEBI:58332"/>
        <dbReference type="ChEBI" id="CHEBI:58608"/>
        <dbReference type="EC" id="2.7.7.41"/>
    </reaction>
</comment>
<proteinExistence type="inferred from homology"/>
<evidence type="ECO:0000313" key="26">
    <source>
        <dbReference type="Proteomes" id="UP000002430"/>
    </source>
</evidence>
<evidence type="ECO:0000256" key="20">
    <source>
        <dbReference type="ARBA" id="ARBA00032253"/>
    </source>
</evidence>
<feature type="transmembrane region" description="Helical" evidence="24">
    <location>
        <begin position="57"/>
        <end position="75"/>
    </location>
</feature>
<evidence type="ECO:0000256" key="12">
    <source>
        <dbReference type="ARBA" id="ARBA00022695"/>
    </source>
</evidence>
<evidence type="ECO:0000256" key="4">
    <source>
        <dbReference type="ARBA" id="ARBA00005189"/>
    </source>
</evidence>
<dbReference type="AlphaFoldDB" id="Q1MRD5"/>
<keyword evidence="9" id="KW-0444">Lipid biosynthesis</keyword>
<evidence type="ECO:0000256" key="10">
    <source>
        <dbReference type="ARBA" id="ARBA00022679"/>
    </source>
</evidence>
<dbReference type="RefSeq" id="WP_011526470.1">
    <property type="nucleotide sequence ID" value="NC_008011.1"/>
</dbReference>
<keyword evidence="12" id="KW-0548">Nucleotidyltransferase</keyword>
<dbReference type="HOGENOM" id="CLU_037294_2_2_7"/>
<dbReference type="Pfam" id="PF01148">
    <property type="entry name" value="CTP_transf_1"/>
    <property type="match status" value="1"/>
</dbReference>
<gene>
    <name evidence="25" type="primary">cdsA</name>
    <name evidence="25" type="ordered locus">LI0385</name>
</gene>
<evidence type="ECO:0000256" key="14">
    <source>
        <dbReference type="ARBA" id="ARBA00023098"/>
    </source>
</evidence>
<keyword evidence="26" id="KW-1185">Reference proteome</keyword>
<evidence type="ECO:0000256" key="11">
    <source>
        <dbReference type="ARBA" id="ARBA00022692"/>
    </source>
</evidence>
<evidence type="ECO:0000313" key="25">
    <source>
        <dbReference type="EMBL" id="CAJ54441.1"/>
    </source>
</evidence>
<dbReference type="GO" id="GO:0005886">
    <property type="term" value="C:plasma membrane"/>
    <property type="evidence" value="ECO:0007669"/>
    <property type="project" value="UniProtKB-SubCell"/>
</dbReference>
<feature type="transmembrane region" description="Helical" evidence="24">
    <location>
        <begin position="198"/>
        <end position="218"/>
    </location>
</feature>
<evidence type="ECO:0000256" key="13">
    <source>
        <dbReference type="ARBA" id="ARBA00022989"/>
    </source>
</evidence>
<evidence type="ECO:0000256" key="16">
    <source>
        <dbReference type="ARBA" id="ARBA00023209"/>
    </source>
</evidence>
<comment type="pathway">
    <text evidence="3">Phospholipid metabolism; CDP-diacylglycerol biosynthesis; CDP-diacylglycerol from sn-glycerol 3-phosphate: step 3/3.</text>
</comment>